<name>A0A3R5X293_9BACT</name>
<evidence type="ECO:0000256" key="1">
    <source>
        <dbReference type="SAM" id="MobiDB-lite"/>
    </source>
</evidence>
<sequence length="350" mass="39357">MSPQEGSPVWRSKKAPSLSTPHREAAARTRGLLRRRRSMLSKVANRVYWLGRYMERTENTAKLVNVYTGLLLDMPKGTDVGWHSLLKITGSEEDFSGLYDEASEQNVTSFLLTDQRNSGSMLCSLSYARENARTSRDILPREAWEAVNEIYILAKTDKDTILSRSGRYQLLTRVIQGGQRLEGILAGGLSRNHTHTFLHLGRLLERADTTSRIMDAGALLLSESSLKKMRSLEGIVWMNLLKTLSAYQMYRQAVKRQIVGTEVIRFLLKDTKFPRSVAFCAEAAAVFASRLPNSGAVKEKTSLLLQRLKDFSPDNAGEMEIHKFMDEIQLAVYDIDSAVSATWFNSELAG</sequence>
<dbReference type="OrthoDB" id="9803532at2"/>
<dbReference type="EMBL" id="CP035108">
    <property type="protein sequence ID" value="QAR32720.1"/>
    <property type="molecule type" value="Genomic_DNA"/>
</dbReference>
<feature type="region of interest" description="Disordered" evidence="1">
    <location>
        <begin position="1"/>
        <end position="29"/>
    </location>
</feature>
<accession>A0A3R5X293</accession>
<feature type="domain" description="DUF403" evidence="2">
    <location>
        <begin position="39"/>
        <end position="344"/>
    </location>
</feature>
<dbReference type="PANTHER" id="PTHR34595">
    <property type="entry name" value="BLR5612 PROTEIN"/>
    <property type="match status" value="1"/>
</dbReference>
<dbReference type="AlphaFoldDB" id="A0A3R5X293"/>
<gene>
    <name evidence="3" type="ORF">EP073_04660</name>
</gene>
<reference evidence="3 4" key="1">
    <citation type="submission" date="2019-01" db="EMBL/GenBank/DDBJ databases">
        <title>Geovibrio thiophilus DSM 11263, complete genome.</title>
        <authorList>
            <person name="Spring S."/>
            <person name="Bunk B."/>
            <person name="Sproer C."/>
        </authorList>
    </citation>
    <scope>NUCLEOTIDE SEQUENCE [LARGE SCALE GENOMIC DNA]</scope>
    <source>
        <strain evidence="3 4">DSM 11263</strain>
    </source>
</reference>
<dbReference type="InterPro" id="IPR007296">
    <property type="entry name" value="DUF403"/>
</dbReference>
<organism evidence="3 4">
    <name type="scientific">Geovibrio thiophilus</name>
    <dbReference type="NCBI Taxonomy" id="139438"/>
    <lineage>
        <taxon>Bacteria</taxon>
        <taxon>Pseudomonadati</taxon>
        <taxon>Deferribacterota</taxon>
        <taxon>Deferribacteres</taxon>
        <taxon>Deferribacterales</taxon>
        <taxon>Geovibrionaceae</taxon>
        <taxon>Geovibrio</taxon>
    </lineage>
</organism>
<dbReference type="PANTHER" id="PTHR34595:SF7">
    <property type="entry name" value="SLL1039 PROTEIN"/>
    <property type="match status" value="1"/>
</dbReference>
<evidence type="ECO:0000259" key="2">
    <source>
        <dbReference type="Pfam" id="PF04168"/>
    </source>
</evidence>
<dbReference type="KEGG" id="gtl:EP073_04660"/>
<dbReference type="InterPro" id="IPR051680">
    <property type="entry name" value="ATP-dep_Glu-Cys_Ligase-2"/>
</dbReference>
<dbReference type="Proteomes" id="UP000287502">
    <property type="component" value="Chromosome"/>
</dbReference>
<keyword evidence="4" id="KW-1185">Reference proteome</keyword>
<dbReference type="Pfam" id="PF04168">
    <property type="entry name" value="Alpha-E"/>
    <property type="match status" value="1"/>
</dbReference>
<evidence type="ECO:0000313" key="3">
    <source>
        <dbReference type="EMBL" id="QAR32720.1"/>
    </source>
</evidence>
<proteinExistence type="predicted"/>
<protein>
    <submittedName>
        <fullName evidence="3">Alpha-E domain-containing protein</fullName>
    </submittedName>
</protein>
<evidence type="ECO:0000313" key="4">
    <source>
        <dbReference type="Proteomes" id="UP000287502"/>
    </source>
</evidence>